<dbReference type="PROSITE" id="PS50977">
    <property type="entry name" value="HTH_TETR_2"/>
    <property type="match status" value="1"/>
</dbReference>
<dbReference type="Proteomes" id="UP001139485">
    <property type="component" value="Unassembled WGS sequence"/>
</dbReference>
<dbReference type="AlphaFoldDB" id="A0A9X2D618"/>
<evidence type="ECO:0000256" key="2">
    <source>
        <dbReference type="PROSITE-ProRule" id="PRU00335"/>
    </source>
</evidence>
<sequence length="205" mass="21669">MTRPLLPLADAAPAERADAARNREALLREAVRMVAEGGTSSLTMECLAHRAGVGKGTVFRRFGSREGLMAQVLDLSERDWQASVLGGEPPLGPGAPPWERLVAFGESRLRTTLLHADLIRAAGDATGSRSVAASSFMALHVGHLLGELGVAGDLPLLATALLAPLEVPVLVQQVDREHLPVERVVAAWVDLAGRVVSARADAGRR</sequence>
<organism evidence="4 5">
    <name type="scientific">Nocardioides bruguierae</name>
    <dbReference type="NCBI Taxonomy" id="2945102"/>
    <lineage>
        <taxon>Bacteria</taxon>
        <taxon>Bacillati</taxon>
        <taxon>Actinomycetota</taxon>
        <taxon>Actinomycetes</taxon>
        <taxon>Propionibacteriales</taxon>
        <taxon>Nocardioidaceae</taxon>
        <taxon>Nocardioides</taxon>
    </lineage>
</organism>
<comment type="caution">
    <text evidence="4">The sequence shown here is derived from an EMBL/GenBank/DDBJ whole genome shotgun (WGS) entry which is preliminary data.</text>
</comment>
<evidence type="ECO:0000259" key="3">
    <source>
        <dbReference type="PROSITE" id="PS50977"/>
    </source>
</evidence>
<feature type="DNA-binding region" description="H-T-H motif" evidence="2">
    <location>
        <begin position="43"/>
        <end position="62"/>
    </location>
</feature>
<dbReference type="RefSeq" id="WP_250826481.1">
    <property type="nucleotide sequence ID" value="NZ_JAMOIL010000005.1"/>
</dbReference>
<feature type="domain" description="HTH tetR-type" evidence="3">
    <location>
        <begin position="20"/>
        <end position="80"/>
    </location>
</feature>
<dbReference type="InterPro" id="IPR009057">
    <property type="entry name" value="Homeodomain-like_sf"/>
</dbReference>
<dbReference type="PRINTS" id="PR00455">
    <property type="entry name" value="HTHTETR"/>
</dbReference>
<evidence type="ECO:0000313" key="4">
    <source>
        <dbReference type="EMBL" id="MCM0619715.1"/>
    </source>
</evidence>
<dbReference type="InterPro" id="IPR001647">
    <property type="entry name" value="HTH_TetR"/>
</dbReference>
<evidence type="ECO:0000313" key="5">
    <source>
        <dbReference type="Proteomes" id="UP001139485"/>
    </source>
</evidence>
<protein>
    <submittedName>
        <fullName evidence="4">TetR/AcrR family transcriptional regulator</fullName>
    </submittedName>
</protein>
<gene>
    <name evidence="4" type="ORF">M8330_05340</name>
</gene>
<accession>A0A9X2D618</accession>
<keyword evidence="1 2" id="KW-0238">DNA-binding</keyword>
<reference evidence="4" key="1">
    <citation type="submission" date="2022-05" db="EMBL/GenBank/DDBJ databases">
        <authorList>
            <person name="Tuo L."/>
        </authorList>
    </citation>
    <scope>NUCLEOTIDE SEQUENCE</scope>
    <source>
        <strain evidence="4">BSK12Z-4</strain>
    </source>
</reference>
<proteinExistence type="predicted"/>
<keyword evidence="5" id="KW-1185">Reference proteome</keyword>
<name>A0A9X2D618_9ACTN</name>
<dbReference type="GO" id="GO:0003700">
    <property type="term" value="F:DNA-binding transcription factor activity"/>
    <property type="evidence" value="ECO:0007669"/>
    <property type="project" value="TreeGrafter"/>
</dbReference>
<dbReference type="PANTHER" id="PTHR30055">
    <property type="entry name" value="HTH-TYPE TRANSCRIPTIONAL REGULATOR RUTR"/>
    <property type="match status" value="1"/>
</dbReference>
<dbReference type="Pfam" id="PF00440">
    <property type="entry name" value="TetR_N"/>
    <property type="match status" value="1"/>
</dbReference>
<dbReference type="GO" id="GO:0000976">
    <property type="term" value="F:transcription cis-regulatory region binding"/>
    <property type="evidence" value="ECO:0007669"/>
    <property type="project" value="TreeGrafter"/>
</dbReference>
<dbReference type="PANTHER" id="PTHR30055:SF209">
    <property type="entry name" value="POSSIBLE TRANSCRIPTIONAL REGULATORY PROTEIN (PROBABLY TETR-FAMILY)"/>
    <property type="match status" value="1"/>
</dbReference>
<dbReference type="InterPro" id="IPR050109">
    <property type="entry name" value="HTH-type_TetR-like_transc_reg"/>
</dbReference>
<dbReference type="EMBL" id="JAMOIL010000005">
    <property type="protein sequence ID" value="MCM0619715.1"/>
    <property type="molecule type" value="Genomic_DNA"/>
</dbReference>
<dbReference type="Gene3D" id="1.10.357.10">
    <property type="entry name" value="Tetracycline Repressor, domain 2"/>
    <property type="match status" value="1"/>
</dbReference>
<evidence type="ECO:0000256" key="1">
    <source>
        <dbReference type="ARBA" id="ARBA00023125"/>
    </source>
</evidence>
<dbReference type="SUPFAM" id="SSF46689">
    <property type="entry name" value="Homeodomain-like"/>
    <property type="match status" value="1"/>
</dbReference>